<evidence type="ECO:0000313" key="2">
    <source>
        <dbReference type="Proteomes" id="UP001144256"/>
    </source>
</evidence>
<accession>A0A9W5YBR4</accession>
<organism evidence="1 2">
    <name type="scientific">Vallitalea longa</name>
    <dbReference type="NCBI Taxonomy" id="2936439"/>
    <lineage>
        <taxon>Bacteria</taxon>
        <taxon>Bacillati</taxon>
        <taxon>Bacillota</taxon>
        <taxon>Clostridia</taxon>
        <taxon>Lachnospirales</taxon>
        <taxon>Vallitaleaceae</taxon>
        <taxon>Vallitalea</taxon>
    </lineage>
</organism>
<dbReference type="AlphaFoldDB" id="A0A9W5YBR4"/>
<sequence>MNKEKWVLNTNQNNSFTISKNSQVAIDATQIYSGNTNDIQVNKSWYSEFAEMVRDANNFAITHQANFNWKLGDCDTEYGITVDFDGAYANEDIDLSELGTLNNGYQIKLIGINVDEIELLKVLVSCANGIEPDGKTWNRLMGQY</sequence>
<keyword evidence="2" id="KW-1185">Reference proteome</keyword>
<dbReference type="Proteomes" id="UP001144256">
    <property type="component" value="Unassembled WGS sequence"/>
</dbReference>
<proteinExistence type="predicted"/>
<name>A0A9W5YBR4_9FIRM</name>
<protein>
    <submittedName>
        <fullName evidence="1">Uncharacterized protein</fullName>
    </submittedName>
</protein>
<evidence type="ECO:0000313" key="1">
    <source>
        <dbReference type="EMBL" id="GKX29034.1"/>
    </source>
</evidence>
<dbReference type="RefSeq" id="WP_281814113.1">
    <property type="nucleotide sequence ID" value="NZ_BRLB01000002.1"/>
</dbReference>
<comment type="caution">
    <text evidence="1">The sequence shown here is derived from an EMBL/GenBank/DDBJ whole genome shotgun (WGS) entry which is preliminary data.</text>
</comment>
<reference evidence="1" key="1">
    <citation type="submission" date="2022-06" db="EMBL/GenBank/DDBJ databases">
        <title>Vallitalea longa sp. nov., an anaerobic bacterium isolated from marine sediment.</title>
        <authorList>
            <person name="Hirano S."/>
            <person name="Terahara T."/>
            <person name="Mori K."/>
            <person name="Hamada M."/>
            <person name="Matsumoto R."/>
            <person name="Kobayashi T."/>
        </authorList>
    </citation>
    <scope>NUCLEOTIDE SEQUENCE</scope>
    <source>
        <strain evidence="1">SH18-1</strain>
    </source>
</reference>
<dbReference type="EMBL" id="BRLB01000002">
    <property type="protein sequence ID" value="GKX29034.1"/>
    <property type="molecule type" value="Genomic_DNA"/>
</dbReference>
<gene>
    <name evidence="1" type="ORF">SH1V18_15140</name>
</gene>